<reference evidence="2 3" key="1">
    <citation type="journal article" date="2010" name="Nature">
        <title>The sequence and de novo assembly of the giant panda genome.</title>
        <authorList>
            <person name="Li R."/>
            <person name="Fan W."/>
            <person name="Tian G."/>
            <person name="Zhu H."/>
            <person name="He L."/>
            <person name="Cai J."/>
            <person name="Huang Q."/>
            <person name="Cai Q."/>
            <person name="Li B."/>
            <person name="Bai Y."/>
            <person name="Zhang Z."/>
            <person name="Zhang Y."/>
            <person name="Wang W."/>
            <person name="Li J."/>
            <person name="Wei F."/>
            <person name="Li H."/>
            <person name="Jian M."/>
            <person name="Li J."/>
            <person name="Zhang Z."/>
            <person name="Nielsen R."/>
            <person name="Li D."/>
            <person name="Gu W."/>
            <person name="Yang Z."/>
            <person name="Xuan Z."/>
            <person name="Ryder O.A."/>
            <person name="Leung F.C."/>
            <person name="Zhou Y."/>
            <person name="Cao J."/>
            <person name="Sun X."/>
            <person name="Fu Y."/>
            <person name="Fang X."/>
            <person name="Guo X."/>
            <person name="Wang B."/>
            <person name="Hou R."/>
            <person name="Shen F."/>
            <person name="Mu B."/>
            <person name="Ni P."/>
            <person name="Lin R."/>
            <person name="Qian W."/>
            <person name="Wang G."/>
            <person name="Yu C."/>
            <person name="Nie W."/>
            <person name="Wang J."/>
            <person name="Wu Z."/>
            <person name="Liang H."/>
            <person name="Min J."/>
            <person name="Wu Q."/>
            <person name="Cheng S."/>
            <person name="Ruan J."/>
            <person name="Wang M."/>
            <person name="Shi Z."/>
            <person name="Wen M."/>
            <person name="Liu B."/>
            <person name="Ren X."/>
            <person name="Zheng H."/>
            <person name="Dong D."/>
            <person name="Cook K."/>
            <person name="Shan G."/>
            <person name="Zhang H."/>
            <person name="Kosiol C."/>
            <person name="Xie X."/>
            <person name="Lu Z."/>
            <person name="Zheng H."/>
            <person name="Li Y."/>
            <person name="Steiner C.C."/>
            <person name="Lam T.T."/>
            <person name="Lin S."/>
            <person name="Zhang Q."/>
            <person name="Li G."/>
            <person name="Tian J."/>
            <person name="Gong T."/>
            <person name="Liu H."/>
            <person name="Zhang D."/>
            <person name="Fang L."/>
            <person name="Ye C."/>
            <person name="Zhang J."/>
            <person name="Hu W."/>
            <person name="Xu A."/>
            <person name="Ren Y."/>
            <person name="Zhang G."/>
            <person name="Bruford M.W."/>
            <person name="Li Q."/>
            <person name="Ma L."/>
            <person name="Guo Y."/>
            <person name="An N."/>
            <person name="Hu Y."/>
            <person name="Zheng Y."/>
            <person name="Shi Y."/>
            <person name="Li Z."/>
            <person name="Liu Q."/>
            <person name="Chen Y."/>
            <person name="Zhao J."/>
            <person name="Qu N."/>
            <person name="Zhao S."/>
            <person name="Tian F."/>
            <person name="Wang X."/>
            <person name="Wang H."/>
            <person name="Xu L."/>
            <person name="Liu X."/>
            <person name="Vinar T."/>
            <person name="Wang Y."/>
            <person name="Lam T.W."/>
            <person name="Yiu S.M."/>
            <person name="Liu S."/>
            <person name="Zhang H."/>
            <person name="Li D."/>
            <person name="Huang Y."/>
            <person name="Wang X."/>
            <person name="Yang G."/>
            <person name="Jiang Z."/>
            <person name="Wang J."/>
            <person name="Qin N."/>
            <person name="Li L."/>
            <person name="Li J."/>
            <person name="Bolund L."/>
            <person name="Kristiansen K."/>
            <person name="Wong G.K."/>
            <person name="Olson M."/>
            <person name="Zhang X."/>
            <person name="Li S."/>
            <person name="Yang H."/>
            <person name="Wang J."/>
            <person name="Wang J."/>
        </authorList>
    </citation>
    <scope>NUCLEOTIDE SEQUENCE [LARGE SCALE GENOMIC DNA]</scope>
</reference>
<dbReference type="InParanoid" id="A0A7N5P1S0"/>
<organism evidence="2 3">
    <name type="scientific">Ailuropoda melanoleuca</name>
    <name type="common">Giant panda</name>
    <dbReference type="NCBI Taxonomy" id="9646"/>
    <lineage>
        <taxon>Eukaryota</taxon>
        <taxon>Metazoa</taxon>
        <taxon>Chordata</taxon>
        <taxon>Craniata</taxon>
        <taxon>Vertebrata</taxon>
        <taxon>Euteleostomi</taxon>
        <taxon>Mammalia</taxon>
        <taxon>Eutheria</taxon>
        <taxon>Laurasiatheria</taxon>
        <taxon>Carnivora</taxon>
        <taxon>Caniformia</taxon>
        <taxon>Ursidae</taxon>
        <taxon>Ailuropoda</taxon>
    </lineage>
</organism>
<keyword evidence="3" id="KW-1185">Reference proteome</keyword>
<feature type="region of interest" description="Disordered" evidence="1">
    <location>
        <begin position="35"/>
        <end position="75"/>
    </location>
</feature>
<dbReference type="AlphaFoldDB" id="A0A7N5P1S0"/>
<accession>A0A7N5P1S0</accession>
<evidence type="ECO:0000313" key="2">
    <source>
        <dbReference type="Ensembl" id="ENSAMEP00000023768.1"/>
    </source>
</evidence>
<reference evidence="2" key="3">
    <citation type="submission" date="2025-09" db="UniProtKB">
        <authorList>
            <consortium name="Ensembl"/>
        </authorList>
    </citation>
    <scope>IDENTIFICATION</scope>
</reference>
<proteinExistence type="predicted"/>
<protein>
    <submittedName>
        <fullName evidence="2">Uncharacterized protein</fullName>
    </submittedName>
</protein>
<sequence>APLSCLPTRGSDVPYLGPGVPGGATCRRQQHRELVVQRRRPDHGTTARRTAAAPSEWPSPEEALSQPIRMGSNRKVGAARKEVGVWASLGLARR</sequence>
<dbReference type="GeneTree" id="ENSGT01050000246758"/>
<evidence type="ECO:0000313" key="3">
    <source>
        <dbReference type="Proteomes" id="UP000008912"/>
    </source>
</evidence>
<name>A0A7N5P1S0_AILME</name>
<dbReference type="Ensembl" id="ENSAMET00000035429.1">
    <property type="protein sequence ID" value="ENSAMEP00000023768.1"/>
    <property type="gene ID" value="ENSAMEG00000030636.1"/>
</dbReference>
<dbReference type="Proteomes" id="UP000008912">
    <property type="component" value="Unassembled WGS sequence"/>
</dbReference>
<reference evidence="2" key="2">
    <citation type="submission" date="2025-08" db="UniProtKB">
        <authorList>
            <consortium name="Ensembl"/>
        </authorList>
    </citation>
    <scope>IDENTIFICATION</scope>
</reference>
<evidence type="ECO:0000256" key="1">
    <source>
        <dbReference type="SAM" id="MobiDB-lite"/>
    </source>
</evidence>